<dbReference type="EMBL" id="PEXI01000005">
    <property type="protein sequence ID" value="PIU24615.1"/>
    <property type="molecule type" value="Genomic_DNA"/>
</dbReference>
<comment type="caution">
    <text evidence="2">The sequence shown here is derived from an EMBL/GenBank/DDBJ whole genome shotgun (WGS) entry which is preliminary data.</text>
</comment>
<feature type="non-terminal residue" evidence="2">
    <location>
        <position position="468"/>
    </location>
</feature>
<evidence type="ECO:0000313" key="2">
    <source>
        <dbReference type="EMBL" id="PIU24615.1"/>
    </source>
</evidence>
<accession>A0A2M6YD37</accession>
<organism evidence="2 3">
    <name type="scientific">Candidatus Berkelbacteria bacterium CG08_land_8_20_14_0_20_39_8</name>
    <dbReference type="NCBI Taxonomy" id="1974511"/>
    <lineage>
        <taxon>Bacteria</taxon>
        <taxon>Candidatus Berkelbacteria</taxon>
    </lineage>
</organism>
<dbReference type="Pfam" id="PF13196">
    <property type="entry name" value="DUF4012"/>
    <property type="match status" value="1"/>
</dbReference>
<evidence type="ECO:0000256" key="1">
    <source>
        <dbReference type="SAM" id="Phobius"/>
    </source>
</evidence>
<keyword evidence="1" id="KW-0472">Membrane</keyword>
<keyword evidence="1" id="KW-1133">Transmembrane helix</keyword>
<keyword evidence="1" id="KW-0812">Transmembrane</keyword>
<name>A0A2M6YD37_9BACT</name>
<proteinExistence type="predicted"/>
<protein>
    <recommendedName>
        <fullName evidence="4">DUF4012 domain-containing protein</fullName>
    </recommendedName>
</protein>
<dbReference type="Proteomes" id="UP000229896">
    <property type="component" value="Unassembled WGS sequence"/>
</dbReference>
<reference evidence="3" key="1">
    <citation type="submission" date="2017-09" db="EMBL/GenBank/DDBJ databases">
        <title>Depth-based differentiation of microbial function through sediment-hosted aquifers and enrichment of novel symbionts in the deep terrestrial subsurface.</title>
        <authorList>
            <person name="Probst A.J."/>
            <person name="Ladd B."/>
            <person name="Jarett J.K."/>
            <person name="Geller-Mcgrath D.E."/>
            <person name="Sieber C.M.K."/>
            <person name="Emerson J.B."/>
            <person name="Anantharaman K."/>
            <person name="Thomas B.C."/>
            <person name="Malmstrom R."/>
            <person name="Stieglmeier M."/>
            <person name="Klingl A."/>
            <person name="Woyke T."/>
            <person name="Ryan C.M."/>
            <person name="Banfield J.F."/>
        </authorList>
    </citation>
    <scope>NUCLEOTIDE SEQUENCE [LARGE SCALE GENOMIC DNA]</scope>
</reference>
<sequence length="468" mass="52349">MKRIEDIKPRVKRKIVTPEASKPFLSQENFLAESDSLPVVETELPKPNFRKQKIKVRSWWLAFFLLLICIIFFAGFELLKAKAQISGNISNLSSNFSQLSNAMSKKDFATINSQIQNLNQKSTNSIIILQSVGQDVYALNLLYPKGKSSKITAEIDLLRGSQMLLESFSKVFNFDSLSFSKSQNTDYLSKINNYLSAISQILSAAPNKIRQASLYSGEAQNLSQSANSDWFSSSDKNSVRRLQDLSKTSADFFNYLQNVPESLSSTLTLNGGKKSYLILFLNNTEIRPGGGFIGSFARLDLNNGRATALDFETNIYTLDKTFVAAGNKIAPEEDISSITNDWTMRDANIYADYATSSQKVAWFYQQESGKKVDGVIALDTTLFQELLKVTGPIDMPDYNLEISDENFLSDVQYQVEIGYYQDKSNWSENQPKKILSDMMPKFLSALTASVAVESAAGKEIIKGISEKH</sequence>
<gene>
    <name evidence="2" type="ORF">COT12_00110</name>
</gene>
<evidence type="ECO:0000313" key="3">
    <source>
        <dbReference type="Proteomes" id="UP000229896"/>
    </source>
</evidence>
<evidence type="ECO:0008006" key="4">
    <source>
        <dbReference type="Google" id="ProtNLM"/>
    </source>
</evidence>
<dbReference type="AlphaFoldDB" id="A0A2M6YD37"/>
<feature type="transmembrane region" description="Helical" evidence="1">
    <location>
        <begin position="59"/>
        <end position="79"/>
    </location>
</feature>
<dbReference type="InterPro" id="IPR025101">
    <property type="entry name" value="DUF4012"/>
</dbReference>